<gene>
    <name evidence="1" type="ORF">ANCDUO_23792</name>
</gene>
<accession>A0A0C2BQT3</accession>
<evidence type="ECO:0000313" key="1">
    <source>
        <dbReference type="EMBL" id="KIH46158.1"/>
    </source>
</evidence>
<dbReference type="Proteomes" id="UP000054047">
    <property type="component" value="Unassembled WGS sequence"/>
</dbReference>
<dbReference type="InterPro" id="IPR036412">
    <property type="entry name" value="HAD-like_sf"/>
</dbReference>
<name>A0A0C2BQT3_9BILA</name>
<protein>
    <submittedName>
        <fullName evidence="1">Uncharacterized protein</fullName>
    </submittedName>
</protein>
<reference evidence="1 2" key="1">
    <citation type="submission" date="2013-12" db="EMBL/GenBank/DDBJ databases">
        <title>Draft genome of the parsitic nematode Ancylostoma duodenale.</title>
        <authorList>
            <person name="Mitreva M."/>
        </authorList>
    </citation>
    <scope>NUCLEOTIDE SEQUENCE [LARGE SCALE GENOMIC DNA]</scope>
    <source>
        <strain evidence="1 2">Zhejiang</strain>
    </source>
</reference>
<keyword evidence="2" id="KW-1185">Reference proteome</keyword>
<dbReference type="AlphaFoldDB" id="A0A0C2BQT3"/>
<organism evidence="1 2">
    <name type="scientific">Ancylostoma duodenale</name>
    <dbReference type="NCBI Taxonomy" id="51022"/>
    <lineage>
        <taxon>Eukaryota</taxon>
        <taxon>Metazoa</taxon>
        <taxon>Ecdysozoa</taxon>
        <taxon>Nematoda</taxon>
        <taxon>Chromadorea</taxon>
        <taxon>Rhabditida</taxon>
        <taxon>Rhabditina</taxon>
        <taxon>Rhabditomorpha</taxon>
        <taxon>Strongyloidea</taxon>
        <taxon>Ancylostomatidae</taxon>
        <taxon>Ancylostomatinae</taxon>
        <taxon>Ancylostoma</taxon>
    </lineage>
</organism>
<dbReference type="EMBL" id="KN769971">
    <property type="protein sequence ID" value="KIH46158.1"/>
    <property type="molecule type" value="Genomic_DNA"/>
</dbReference>
<evidence type="ECO:0000313" key="2">
    <source>
        <dbReference type="Proteomes" id="UP000054047"/>
    </source>
</evidence>
<dbReference type="SUPFAM" id="SSF56784">
    <property type="entry name" value="HAD-like"/>
    <property type="match status" value="1"/>
</dbReference>
<sequence length="93" mass="10477">MRVSPRLVCSIEKLGYLALRKASTTTPAAAFAAHRVNSPPRRQLTIQSKPRIEASSLESQKPELIIFDKDGTLICFHSMWIPWAMDTAKRLLL</sequence>
<proteinExistence type="predicted"/>